<name>A0A2G5SJW8_9PELO</name>
<dbReference type="Gene3D" id="2.70.170.10">
    <property type="entry name" value="Neurotransmitter-gated ion-channel ligand-binding domain"/>
    <property type="match status" value="1"/>
</dbReference>
<protein>
    <recommendedName>
        <fullName evidence="6">Neurotransmitter-gated ion-channel ligand-binding domain-containing protein</fullName>
    </recommendedName>
</protein>
<comment type="caution">
    <text evidence="7">The sequence shown here is derived from an EMBL/GenBank/DDBJ whole genome shotgun (WGS) entry which is preliminary data.</text>
</comment>
<keyword evidence="8" id="KW-1185">Reference proteome</keyword>
<gene>
    <name evidence="7" type="primary">Cni-lgc-32</name>
    <name evidence="7" type="synonym">Cnig_chr_X.g22269</name>
    <name evidence="7" type="ORF">B9Z55_022269</name>
</gene>
<dbReference type="Gene3D" id="1.20.58.390">
    <property type="entry name" value="Neurotransmitter-gated ion-channel transmembrane domain"/>
    <property type="match status" value="1"/>
</dbReference>
<evidence type="ECO:0000313" key="8">
    <source>
        <dbReference type="Proteomes" id="UP000230233"/>
    </source>
</evidence>
<evidence type="ECO:0000256" key="1">
    <source>
        <dbReference type="ARBA" id="ARBA00004141"/>
    </source>
</evidence>
<feature type="domain" description="Neurotransmitter-gated ion-channel ligand-binding" evidence="6">
    <location>
        <begin position="52"/>
        <end position="175"/>
    </location>
</feature>
<feature type="transmembrane region" description="Helical" evidence="5">
    <location>
        <begin position="357"/>
        <end position="380"/>
    </location>
</feature>
<evidence type="ECO:0000256" key="5">
    <source>
        <dbReference type="SAM" id="Phobius"/>
    </source>
</evidence>
<dbReference type="Proteomes" id="UP000230233">
    <property type="component" value="Chromosome X"/>
</dbReference>
<evidence type="ECO:0000256" key="2">
    <source>
        <dbReference type="ARBA" id="ARBA00022692"/>
    </source>
</evidence>
<dbReference type="Pfam" id="PF02931">
    <property type="entry name" value="Neur_chan_LBD"/>
    <property type="match status" value="1"/>
</dbReference>
<dbReference type="GO" id="GO:0005230">
    <property type="term" value="F:extracellular ligand-gated monoatomic ion channel activity"/>
    <property type="evidence" value="ECO:0007669"/>
    <property type="project" value="InterPro"/>
</dbReference>
<keyword evidence="3 5" id="KW-1133">Transmembrane helix</keyword>
<dbReference type="PANTHER" id="PTHR18945">
    <property type="entry name" value="NEUROTRANSMITTER GATED ION CHANNEL"/>
    <property type="match status" value="1"/>
</dbReference>
<dbReference type="InterPro" id="IPR036719">
    <property type="entry name" value="Neuro-gated_channel_TM_sf"/>
</dbReference>
<keyword evidence="4 5" id="KW-0472">Membrane</keyword>
<dbReference type="EMBL" id="PDUG01000006">
    <property type="protein sequence ID" value="PIC15203.1"/>
    <property type="molecule type" value="Genomic_DNA"/>
</dbReference>
<reference evidence="8" key="1">
    <citation type="submission" date="2017-10" db="EMBL/GenBank/DDBJ databases">
        <title>Rapid genome shrinkage in a self-fertile nematode reveals novel sperm competition proteins.</title>
        <authorList>
            <person name="Yin D."/>
            <person name="Schwarz E.M."/>
            <person name="Thomas C.G."/>
            <person name="Felde R.L."/>
            <person name="Korf I.F."/>
            <person name="Cutter A.D."/>
            <person name="Schartner C.M."/>
            <person name="Ralston E.J."/>
            <person name="Meyer B.J."/>
            <person name="Haag E.S."/>
        </authorList>
    </citation>
    <scope>NUCLEOTIDE SEQUENCE [LARGE SCALE GENOMIC DNA]</scope>
    <source>
        <strain evidence="8">JU1422</strain>
    </source>
</reference>
<feature type="transmembrane region" description="Helical" evidence="5">
    <location>
        <begin position="231"/>
        <end position="249"/>
    </location>
</feature>
<evidence type="ECO:0000256" key="4">
    <source>
        <dbReference type="ARBA" id="ARBA00023136"/>
    </source>
</evidence>
<sequence length="401" mass="46167">MNAVLFSHFVLGVMLFWFSTFIILLPVLASANDCISEKKLLQYLQTTELKETSKSLTIGGTYYVKNWIYSKRENHLGADGYFVMNWANESLAFSHLNPCITRIEISSDNTFFWKPDVFFIHSEEYQDDKTYRFFINENGSITASKRITRIMPCDVDDTKNPFSNATCTFSWKYTNLGSFDTISVETGKLITKPKTKENLIMHDVNYNTTSDGEFHINYHLSQHPQHLLVNFFYPSALFMVPAWLSLLLGPMAITRCCILMTSLILQCVHFLANEPGLLENGGVTAVSIWKTFAYTFTIGIVVELILITLFASMGRSKTCCFAKRRSAKYEMEPLYEEMNDLRQRKTRKTRNCCRKTALVFDILSFVFFGVVLVVFMYGFYAERSSMVNTVNDFDMESLHIL</sequence>
<dbReference type="InterPro" id="IPR038050">
    <property type="entry name" value="Neuro_actylchol_rec"/>
</dbReference>
<dbReference type="InterPro" id="IPR036734">
    <property type="entry name" value="Neur_chan_lig-bd_sf"/>
</dbReference>
<dbReference type="InterPro" id="IPR006202">
    <property type="entry name" value="Neur_chan_lig-bd"/>
</dbReference>
<organism evidence="7 8">
    <name type="scientific">Caenorhabditis nigoni</name>
    <dbReference type="NCBI Taxonomy" id="1611254"/>
    <lineage>
        <taxon>Eukaryota</taxon>
        <taxon>Metazoa</taxon>
        <taxon>Ecdysozoa</taxon>
        <taxon>Nematoda</taxon>
        <taxon>Chromadorea</taxon>
        <taxon>Rhabditida</taxon>
        <taxon>Rhabditina</taxon>
        <taxon>Rhabditomorpha</taxon>
        <taxon>Rhabditoidea</taxon>
        <taxon>Rhabditidae</taxon>
        <taxon>Peloderinae</taxon>
        <taxon>Caenorhabditis</taxon>
    </lineage>
</organism>
<feature type="transmembrane region" description="Helical" evidence="5">
    <location>
        <begin position="292"/>
        <end position="314"/>
    </location>
</feature>
<dbReference type="SUPFAM" id="SSF63712">
    <property type="entry name" value="Nicotinic receptor ligand binding domain-like"/>
    <property type="match status" value="1"/>
</dbReference>
<dbReference type="OrthoDB" id="5804042at2759"/>
<accession>A0A2G5SJW8</accession>
<evidence type="ECO:0000313" key="7">
    <source>
        <dbReference type="EMBL" id="PIC15203.1"/>
    </source>
</evidence>
<comment type="subcellular location">
    <subcellularLocation>
        <location evidence="1">Membrane</location>
        <topology evidence="1">Multi-pass membrane protein</topology>
    </subcellularLocation>
</comment>
<dbReference type="STRING" id="1611254.A0A2G5SJW8"/>
<dbReference type="GO" id="GO:0016020">
    <property type="term" value="C:membrane"/>
    <property type="evidence" value="ECO:0007669"/>
    <property type="project" value="UniProtKB-SubCell"/>
</dbReference>
<dbReference type="SUPFAM" id="SSF90112">
    <property type="entry name" value="Neurotransmitter-gated ion-channel transmembrane pore"/>
    <property type="match status" value="1"/>
</dbReference>
<evidence type="ECO:0000259" key="6">
    <source>
        <dbReference type="Pfam" id="PF02931"/>
    </source>
</evidence>
<dbReference type="InterPro" id="IPR006201">
    <property type="entry name" value="Neur_channel"/>
</dbReference>
<keyword evidence="2 5" id="KW-0812">Transmembrane</keyword>
<dbReference type="GO" id="GO:0004888">
    <property type="term" value="F:transmembrane signaling receptor activity"/>
    <property type="evidence" value="ECO:0007669"/>
    <property type="project" value="InterPro"/>
</dbReference>
<dbReference type="AlphaFoldDB" id="A0A2G5SJW8"/>
<evidence type="ECO:0000256" key="3">
    <source>
        <dbReference type="ARBA" id="ARBA00022989"/>
    </source>
</evidence>
<proteinExistence type="predicted"/>